<keyword evidence="2" id="KW-1185">Reference proteome</keyword>
<dbReference type="Proteomes" id="UP000055048">
    <property type="component" value="Unassembled WGS sequence"/>
</dbReference>
<name>A0A0V0TWF7_9BILA</name>
<evidence type="ECO:0000313" key="1">
    <source>
        <dbReference type="EMBL" id="KRX43359.1"/>
    </source>
</evidence>
<reference evidence="1 2" key="1">
    <citation type="submission" date="2015-01" db="EMBL/GenBank/DDBJ databases">
        <title>Evolution of Trichinella species and genotypes.</title>
        <authorList>
            <person name="Korhonen P.K."/>
            <person name="Edoardo P."/>
            <person name="Giuseppe L.R."/>
            <person name="Gasser R.B."/>
        </authorList>
    </citation>
    <scope>NUCLEOTIDE SEQUENCE [LARGE SCALE GENOMIC DNA]</scope>
    <source>
        <strain evidence="1">ISS417</strain>
    </source>
</reference>
<gene>
    <name evidence="1" type="ORF">T05_9778</name>
</gene>
<evidence type="ECO:0000313" key="2">
    <source>
        <dbReference type="Proteomes" id="UP000055048"/>
    </source>
</evidence>
<protein>
    <submittedName>
        <fullName evidence="1">Uncharacterized protein</fullName>
    </submittedName>
</protein>
<dbReference type="AlphaFoldDB" id="A0A0V0TWF7"/>
<sequence>MLKLTSRPRRQALNSRALATLLNNLVSILKVHHLDDNCLKNKTDTHRRYPSDNIPAASKYCQIIENFNSMSKHCK</sequence>
<organism evidence="1 2">
    <name type="scientific">Trichinella murrelli</name>
    <dbReference type="NCBI Taxonomy" id="144512"/>
    <lineage>
        <taxon>Eukaryota</taxon>
        <taxon>Metazoa</taxon>
        <taxon>Ecdysozoa</taxon>
        <taxon>Nematoda</taxon>
        <taxon>Enoplea</taxon>
        <taxon>Dorylaimia</taxon>
        <taxon>Trichinellida</taxon>
        <taxon>Trichinellidae</taxon>
        <taxon>Trichinella</taxon>
    </lineage>
</organism>
<accession>A0A0V0TWF7</accession>
<comment type="caution">
    <text evidence="1">The sequence shown here is derived from an EMBL/GenBank/DDBJ whole genome shotgun (WGS) entry which is preliminary data.</text>
</comment>
<dbReference type="EMBL" id="JYDJ01000121">
    <property type="protein sequence ID" value="KRX43359.1"/>
    <property type="molecule type" value="Genomic_DNA"/>
</dbReference>
<proteinExistence type="predicted"/>